<feature type="domain" description="Response regulatory" evidence="2">
    <location>
        <begin position="8"/>
        <end position="128"/>
    </location>
</feature>
<name>A0A3P3W2P7_9FLAO</name>
<dbReference type="Proteomes" id="UP000271937">
    <property type="component" value="Unassembled WGS sequence"/>
</dbReference>
<feature type="modified residue" description="4-aspartylphosphate" evidence="1">
    <location>
        <position position="61"/>
    </location>
</feature>
<protein>
    <submittedName>
        <fullName evidence="3">Response regulator</fullName>
    </submittedName>
</protein>
<sequence length="147" mass="17050">MIMKNEFTIFYTDDDPEDLEFFMEVTSALGEHLNIVTQNNGKKLLHDLKNPPPNPHILFLDLNMPGFTGFDVLEQLRSSEEYKNLPIVIFSTSNDERTISKSREMGASYYVPKPSDFSLLKKTILHTLNINWNTFKPSKENFVYLNN</sequence>
<dbReference type="InterPro" id="IPR001789">
    <property type="entry name" value="Sig_transdc_resp-reg_receiver"/>
</dbReference>
<dbReference type="Pfam" id="PF00072">
    <property type="entry name" value="Response_reg"/>
    <property type="match status" value="1"/>
</dbReference>
<reference evidence="3 4" key="1">
    <citation type="submission" date="2018-11" db="EMBL/GenBank/DDBJ databases">
        <title>Flavobacterium sp. nov., YIM 102600 draft genome.</title>
        <authorList>
            <person name="Li G."/>
            <person name="Jiang Y."/>
        </authorList>
    </citation>
    <scope>NUCLEOTIDE SEQUENCE [LARGE SCALE GENOMIC DNA]</scope>
    <source>
        <strain evidence="3 4">YIM 102600</strain>
    </source>
</reference>
<dbReference type="SUPFAM" id="SSF52172">
    <property type="entry name" value="CheY-like"/>
    <property type="match status" value="1"/>
</dbReference>
<dbReference type="PANTHER" id="PTHR44520:SF2">
    <property type="entry name" value="RESPONSE REGULATOR RCP1"/>
    <property type="match status" value="1"/>
</dbReference>
<dbReference type="EMBL" id="RQVR01000018">
    <property type="protein sequence ID" value="RRJ89240.1"/>
    <property type="molecule type" value="Genomic_DNA"/>
</dbReference>
<accession>A0A3P3W2P7</accession>
<evidence type="ECO:0000313" key="4">
    <source>
        <dbReference type="Proteomes" id="UP000271937"/>
    </source>
</evidence>
<comment type="caution">
    <text evidence="3">The sequence shown here is derived from an EMBL/GenBank/DDBJ whole genome shotgun (WGS) entry which is preliminary data.</text>
</comment>
<dbReference type="AlphaFoldDB" id="A0A3P3W2P7"/>
<dbReference type="GO" id="GO:0000160">
    <property type="term" value="P:phosphorelay signal transduction system"/>
    <property type="evidence" value="ECO:0007669"/>
    <property type="project" value="InterPro"/>
</dbReference>
<proteinExistence type="predicted"/>
<keyword evidence="1" id="KW-0597">Phosphoprotein</keyword>
<dbReference type="PROSITE" id="PS50110">
    <property type="entry name" value="RESPONSE_REGULATORY"/>
    <property type="match status" value="1"/>
</dbReference>
<dbReference type="InterPro" id="IPR052893">
    <property type="entry name" value="TCS_response_regulator"/>
</dbReference>
<dbReference type="SMART" id="SM00448">
    <property type="entry name" value="REC"/>
    <property type="match status" value="1"/>
</dbReference>
<evidence type="ECO:0000256" key="1">
    <source>
        <dbReference type="PROSITE-ProRule" id="PRU00169"/>
    </source>
</evidence>
<dbReference type="InterPro" id="IPR011006">
    <property type="entry name" value="CheY-like_superfamily"/>
</dbReference>
<dbReference type="PANTHER" id="PTHR44520">
    <property type="entry name" value="RESPONSE REGULATOR RCP1-RELATED"/>
    <property type="match status" value="1"/>
</dbReference>
<gene>
    <name evidence="3" type="ORF">EG849_13300</name>
</gene>
<evidence type="ECO:0000313" key="3">
    <source>
        <dbReference type="EMBL" id="RRJ89240.1"/>
    </source>
</evidence>
<keyword evidence="4" id="KW-1185">Reference proteome</keyword>
<evidence type="ECO:0000259" key="2">
    <source>
        <dbReference type="PROSITE" id="PS50110"/>
    </source>
</evidence>
<dbReference type="Gene3D" id="3.40.50.2300">
    <property type="match status" value="1"/>
</dbReference>
<organism evidence="3 4">
    <name type="scientific">Flavobacterium macacae</name>
    <dbReference type="NCBI Taxonomy" id="2488993"/>
    <lineage>
        <taxon>Bacteria</taxon>
        <taxon>Pseudomonadati</taxon>
        <taxon>Bacteroidota</taxon>
        <taxon>Flavobacteriia</taxon>
        <taxon>Flavobacteriales</taxon>
        <taxon>Flavobacteriaceae</taxon>
        <taxon>Flavobacterium</taxon>
    </lineage>
</organism>